<organism evidence="5 6">
    <name type="scientific">Streptomyces lannensis</name>
    <dbReference type="NCBI Taxonomy" id="766498"/>
    <lineage>
        <taxon>Bacteria</taxon>
        <taxon>Bacillati</taxon>
        <taxon>Actinomycetota</taxon>
        <taxon>Actinomycetes</taxon>
        <taxon>Kitasatosporales</taxon>
        <taxon>Streptomycetaceae</taxon>
        <taxon>Streptomyces</taxon>
    </lineage>
</organism>
<dbReference type="SUPFAM" id="SSF51658">
    <property type="entry name" value="Xylose isomerase-like"/>
    <property type="match status" value="1"/>
</dbReference>
<dbReference type="Gene3D" id="3.20.20.150">
    <property type="entry name" value="Divalent-metal-dependent TIM barrel enzymes"/>
    <property type="match status" value="1"/>
</dbReference>
<dbReference type="InterPro" id="IPR013457">
    <property type="entry name" value="Rhamnose_iso-rel"/>
</dbReference>
<evidence type="ECO:0000256" key="1">
    <source>
        <dbReference type="ARBA" id="ARBA00022723"/>
    </source>
</evidence>
<feature type="domain" description="Xylose isomerase-like TIM barrel" evidence="4">
    <location>
        <begin position="64"/>
        <end position="249"/>
    </location>
</feature>
<dbReference type="Pfam" id="PF01261">
    <property type="entry name" value="AP_endonuc_2"/>
    <property type="match status" value="1"/>
</dbReference>
<name>A0ABP7K4T1_9ACTN</name>
<proteinExistence type="predicted"/>
<dbReference type="GO" id="GO:0016853">
    <property type="term" value="F:isomerase activity"/>
    <property type="evidence" value="ECO:0007669"/>
    <property type="project" value="UniProtKB-KW"/>
</dbReference>
<evidence type="ECO:0000313" key="5">
    <source>
        <dbReference type="EMBL" id="GAA3865568.1"/>
    </source>
</evidence>
<dbReference type="NCBIfam" id="TIGR02635">
    <property type="entry name" value="RhaI_grampos"/>
    <property type="match status" value="1"/>
</dbReference>
<protein>
    <submittedName>
        <fullName evidence="5">L-rhamnose isomerase</fullName>
    </submittedName>
</protein>
<evidence type="ECO:0000313" key="6">
    <source>
        <dbReference type="Proteomes" id="UP001501563"/>
    </source>
</evidence>
<keyword evidence="3 5" id="KW-0413">Isomerase</keyword>
<evidence type="ECO:0000256" key="3">
    <source>
        <dbReference type="ARBA" id="ARBA00023235"/>
    </source>
</evidence>
<dbReference type="RefSeq" id="WP_345548878.1">
    <property type="nucleotide sequence ID" value="NZ_BAAAZA010000007.1"/>
</dbReference>
<accession>A0ABP7K4T1</accession>
<comment type="caution">
    <text evidence="5">The sequence shown here is derived from an EMBL/GenBank/DDBJ whole genome shotgun (WGS) entry which is preliminary data.</text>
</comment>
<dbReference type="InterPro" id="IPR013022">
    <property type="entry name" value="Xyl_isomerase-like_TIM-brl"/>
</dbReference>
<dbReference type="EMBL" id="BAAAZA010000007">
    <property type="protein sequence ID" value="GAA3865568.1"/>
    <property type="molecule type" value="Genomic_DNA"/>
</dbReference>
<keyword evidence="1" id="KW-0479">Metal-binding</keyword>
<dbReference type="Proteomes" id="UP001501563">
    <property type="component" value="Unassembled WGS sequence"/>
</dbReference>
<evidence type="ECO:0000259" key="4">
    <source>
        <dbReference type="Pfam" id="PF01261"/>
    </source>
</evidence>
<keyword evidence="6" id="KW-1185">Reference proteome</keyword>
<sequence length="386" mass="42398">MTELAAVKAALKTQAVETPSWAYANSGTRFKVFAQAGVPRNPREKLDDAAKVHEFTGAAPTVALHIPWDKVDDYAALAQYARERGVTLGAINSNTFQDDDYRLGSICHPDPGVRRKAVDHLLECVDIMDATGSRDLKLWFADGTNYPGQDDIRERQDRLAEGLAEVYGRLGDGQRMLLEYKLFEPAFYSTDVPDWGTAYAHCLRLGEKAQVVVDTGHHAPGTNIEFIVATLLRERKLGGFDFNSRFYADDDLMVGAADPFQLFRIMYEVVRGGGLGPGVAFMLDQCHNIEAKIPAIIRSVMNVQEATAKALLVDRDALVAAQRSGDVLEANAVLMDAYNTDVRPLLAEVRQEVGLDPDPIAAYRRSGWAEKIAVERVGGQQAGWGA</sequence>
<reference evidence="6" key="1">
    <citation type="journal article" date="2019" name="Int. J. Syst. Evol. Microbiol.">
        <title>The Global Catalogue of Microorganisms (GCM) 10K type strain sequencing project: providing services to taxonomists for standard genome sequencing and annotation.</title>
        <authorList>
            <consortium name="The Broad Institute Genomics Platform"/>
            <consortium name="The Broad Institute Genome Sequencing Center for Infectious Disease"/>
            <person name="Wu L."/>
            <person name="Ma J."/>
        </authorList>
    </citation>
    <scope>NUCLEOTIDE SEQUENCE [LARGE SCALE GENOMIC DNA]</scope>
    <source>
        <strain evidence="6">JCM 16578</strain>
    </source>
</reference>
<dbReference type="PANTHER" id="PTHR30268">
    <property type="entry name" value="L-RHAMNOSE ISOMERASE"/>
    <property type="match status" value="1"/>
</dbReference>
<dbReference type="PANTHER" id="PTHR30268:SF0">
    <property type="entry name" value="L-RHAMNOSE ISOMERASE"/>
    <property type="match status" value="1"/>
</dbReference>
<dbReference type="InterPro" id="IPR050337">
    <property type="entry name" value="L-rhamnose_isomerase"/>
</dbReference>
<dbReference type="InterPro" id="IPR036237">
    <property type="entry name" value="Xyl_isomerase-like_sf"/>
</dbReference>
<gene>
    <name evidence="5" type="primary">rhaI_1</name>
    <name evidence="5" type="ORF">GCM10022207_32540</name>
</gene>
<keyword evidence="2" id="KW-0464">Manganese</keyword>
<evidence type="ECO:0000256" key="2">
    <source>
        <dbReference type="ARBA" id="ARBA00023211"/>
    </source>
</evidence>